<gene>
    <name evidence="4" type="ORF">ACFOEJ_07965</name>
</gene>
<dbReference type="Pfam" id="PF25166">
    <property type="entry name" value="CoiA_C"/>
    <property type="match status" value="1"/>
</dbReference>
<evidence type="ECO:0000259" key="3">
    <source>
        <dbReference type="Pfam" id="PF25166"/>
    </source>
</evidence>
<feature type="domain" description="Competence protein CoiA C-terminal" evidence="3">
    <location>
        <begin position="239"/>
        <end position="297"/>
    </location>
</feature>
<name>A0ABV7KNH9_PLAOK</name>
<evidence type="ECO:0000313" key="5">
    <source>
        <dbReference type="Proteomes" id="UP001595625"/>
    </source>
</evidence>
<evidence type="ECO:0000259" key="2">
    <source>
        <dbReference type="Pfam" id="PF25164"/>
    </source>
</evidence>
<dbReference type="Pfam" id="PF25164">
    <property type="entry name" value="CoiA_N"/>
    <property type="match status" value="1"/>
</dbReference>
<comment type="caution">
    <text evidence="4">The sequence shown here is derived from an EMBL/GenBank/DDBJ whole genome shotgun (WGS) entry which is preliminary data.</text>
</comment>
<dbReference type="InterPro" id="IPR010330">
    <property type="entry name" value="CoiA_nuc"/>
</dbReference>
<sequence length="362" mass="41608">MEEILVARTEAGNLIYLTNTYSAKELTGLKAVHQFFCPDCGSKVLLKIGEIKIPHFAHKSTALCGNGEPESSLHLQGKMLLHQFFSDKRISAELETYLPEIRQRADVLVERKSVIEFQCSPIASTDVVRRSAAYSRLGLHFTWIVGIKESRDNKIQILNIKEYQREMILRQDHLSYLLLLNPAMKQFQYYSNLFHISGSRWIGKVASISMDLQSYPFAMPRLLSRNDFDSVCAVFLKARNDFIRSQFFAKKRYQNPFWILCYELGLDMRNLPQIIGVPIRGAESVAGNAVIWQLQLARAKRLGISYENLLSSGKIKLQKQQDTDKALRVLKDYADFLDEMEAGEWMSAKQRDVLYDIYCKSV</sequence>
<dbReference type="InterPro" id="IPR057252">
    <property type="entry name" value="CoiA_C"/>
</dbReference>
<dbReference type="InterPro" id="IPR021176">
    <property type="entry name" value="Competence-induced_CoiA"/>
</dbReference>
<dbReference type="PIRSF" id="PIRSF007487">
    <property type="entry name" value="Competence-induced_CoiA_bac"/>
    <property type="match status" value="1"/>
</dbReference>
<reference evidence="5" key="1">
    <citation type="journal article" date="2019" name="Int. J. Syst. Evol. Microbiol.">
        <title>The Global Catalogue of Microorganisms (GCM) 10K type strain sequencing project: providing services to taxonomists for standard genome sequencing and annotation.</title>
        <authorList>
            <consortium name="The Broad Institute Genomics Platform"/>
            <consortium name="The Broad Institute Genome Sequencing Center for Infectious Disease"/>
            <person name="Wu L."/>
            <person name="Ma J."/>
        </authorList>
    </citation>
    <scope>NUCLEOTIDE SEQUENCE [LARGE SCALE GENOMIC DNA]</scope>
    <source>
        <strain evidence="5">CCM 320</strain>
    </source>
</reference>
<dbReference type="EMBL" id="JBHRUJ010000014">
    <property type="protein sequence ID" value="MFC3211000.1"/>
    <property type="molecule type" value="Genomic_DNA"/>
</dbReference>
<accession>A0ABV7KNH9</accession>
<protein>
    <submittedName>
        <fullName evidence="4">Competence protein CoiA</fullName>
    </submittedName>
</protein>
<organism evidence="4 5">
    <name type="scientific">Planomicrobium okeanokoites</name>
    <name type="common">Planococcus okeanokoites</name>
    <name type="synonym">Flavobacterium okeanokoites</name>
    <dbReference type="NCBI Taxonomy" id="244"/>
    <lineage>
        <taxon>Bacteria</taxon>
        <taxon>Bacillati</taxon>
        <taxon>Bacillota</taxon>
        <taxon>Bacilli</taxon>
        <taxon>Bacillales</taxon>
        <taxon>Caryophanaceae</taxon>
        <taxon>Planomicrobium</taxon>
    </lineage>
</organism>
<dbReference type="InterPro" id="IPR057253">
    <property type="entry name" value="CoiA-like_N"/>
</dbReference>
<evidence type="ECO:0000313" key="4">
    <source>
        <dbReference type="EMBL" id="MFC3211000.1"/>
    </source>
</evidence>
<dbReference type="RefSeq" id="WP_084244738.1">
    <property type="nucleotide sequence ID" value="NZ_FWYH01000010.1"/>
</dbReference>
<keyword evidence="5" id="KW-1185">Reference proteome</keyword>
<dbReference type="Proteomes" id="UP001595625">
    <property type="component" value="Unassembled WGS sequence"/>
</dbReference>
<dbReference type="Pfam" id="PF06054">
    <property type="entry name" value="CoiA_nuc"/>
    <property type="match status" value="1"/>
</dbReference>
<evidence type="ECO:0000259" key="1">
    <source>
        <dbReference type="Pfam" id="PF06054"/>
    </source>
</evidence>
<feature type="domain" description="Competence protein CoiA-like N-terminal" evidence="2">
    <location>
        <begin position="20"/>
        <end position="64"/>
    </location>
</feature>
<proteinExistence type="predicted"/>
<feature type="domain" description="Competence protein CoiA nuclease-like" evidence="1">
    <location>
        <begin position="70"/>
        <end position="211"/>
    </location>
</feature>